<accession>A0ABD1YF36</accession>
<sequence length="195" mass="21929">MVGLKPDVRMVPAASDNVRTLSQSSKIVLPLRQMVSAQFSPTISFEELSTLTCIELGLIALAMCFVDPRMPELHPNWYAYLSKEIIHSLGFQKSNGNSVNKFSEVWSALVEMMQMSYLHKKSQMGEGGSRLAIEAVASTAVFEDSRAKWDVEKGEFIQERELLKEELQKAQAEAASAQSERDRLKAELKEWENSN</sequence>
<dbReference type="Proteomes" id="UP001605036">
    <property type="component" value="Unassembled WGS sequence"/>
</dbReference>
<name>A0ABD1YF36_9MARC</name>
<keyword evidence="3" id="KW-1185">Reference proteome</keyword>
<evidence type="ECO:0000313" key="2">
    <source>
        <dbReference type="EMBL" id="KAL2629357.1"/>
    </source>
</evidence>
<evidence type="ECO:0000313" key="3">
    <source>
        <dbReference type="Proteomes" id="UP001605036"/>
    </source>
</evidence>
<dbReference type="AlphaFoldDB" id="A0ABD1YF36"/>
<dbReference type="EMBL" id="JBHFFA010000004">
    <property type="protein sequence ID" value="KAL2629357.1"/>
    <property type="molecule type" value="Genomic_DNA"/>
</dbReference>
<organism evidence="2 3">
    <name type="scientific">Riccia fluitans</name>
    <dbReference type="NCBI Taxonomy" id="41844"/>
    <lineage>
        <taxon>Eukaryota</taxon>
        <taxon>Viridiplantae</taxon>
        <taxon>Streptophyta</taxon>
        <taxon>Embryophyta</taxon>
        <taxon>Marchantiophyta</taxon>
        <taxon>Marchantiopsida</taxon>
        <taxon>Marchantiidae</taxon>
        <taxon>Marchantiales</taxon>
        <taxon>Ricciaceae</taxon>
        <taxon>Riccia</taxon>
    </lineage>
</organism>
<feature type="region of interest" description="Disordered" evidence="1">
    <location>
        <begin position="172"/>
        <end position="195"/>
    </location>
</feature>
<comment type="caution">
    <text evidence="2">The sequence shown here is derived from an EMBL/GenBank/DDBJ whole genome shotgun (WGS) entry which is preliminary data.</text>
</comment>
<feature type="compositionally biased region" description="Basic and acidic residues" evidence="1">
    <location>
        <begin position="179"/>
        <end position="195"/>
    </location>
</feature>
<proteinExistence type="predicted"/>
<gene>
    <name evidence="2" type="ORF">R1flu_014043</name>
</gene>
<reference evidence="2 3" key="1">
    <citation type="submission" date="2024-09" db="EMBL/GenBank/DDBJ databases">
        <title>Chromosome-scale assembly of Riccia fluitans.</title>
        <authorList>
            <person name="Paukszto L."/>
            <person name="Sawicki J."/>
            <person name="Karawczyk K."/>
            <person name="Piernik-Szablinska J."/>
            <person name="Szczecinska M."/>
            <person name="Mazdziarz M."/>
        </authorList>
    </citation>
    <scope>NUCLEOTIDE SEQUENCE [LARGE SCALE GENOMIC DNA]</scope>
    <source>
        <strain evidence="2">Rf_01</strain>
        <tissue evidence="2">Aerial parts of the thallus</tissue>
    </source>
</reference>
<protein>
    <submittedName>
        <fullName evidence="2">Uncharacterized protein</fullName>
    </submittedName>
</protein>
<evidence type="ECO:0000256" key="1">
    <source>
        <dbReference type="SAM" id="MobiDB-lite"/>
    </source>
</evidence>